<gene>
    <name evidence="2" type="ORF">GMOD_00010004</name>
</gene>
<name>A0A3M7M1M4_9PLEO</name>
<sequence>MSRIACVWSKLGDDEAVPETNTWYENTHVPDALAKIKSTARIAEQVEDNAFKEIPQVEGNLMTIYDLPCDQDAAAIDTHLRPSVGRLPKEARIDTRVYTEHQNWFGDEWRDDHRDVRMWIVVLWQPLASIHDEFIEWFQGEFLPGMLQSPELLRTRVFKLDHASLVSDRKHATVDKESVYQYMTLWEFDSEELPWEVLIYLGSSERWRYYAEGQLLNWQIGQFLVNKIYPEIEDADSPIIEKASILVTAEYQDEVEDDDENDSHKSTSNGSETEHEDDESEPYHVR</sequence>
<evidence type="ECO:0000256" key="1">
    <source>
        <dbReference type="SAM" id="MobiDB-lite"/>
    </source>
</evidence>
<dbReference type="Proteomes" id="UP000265663">
    <property type="component" value="Unassembled WGS sequence"/>
</dbReference>
<feature type="compositionally biased region" description="Acidic residues" evidence="1">
    <location>
        <begin position="251"/>
        <end position="261"/>
    </location>
</feature>
<feature type="region of interest" description="Disordered" evidence="1">
    <location>
        <begin position="250"/>
        <end position="286"/>
    </location>
</feature>
<reference evidence="2 3" key="1">
    <citation type="journal article" date="2014" name="PLoS ONE">
        <title>De novo Genome Assembly of the Fungal Plant Pathogen Pyrenophora semeniperda.</title>
        <authorList>
            <person name="Soliai M.M."/>
            <person name="Meyer S.E."/>
            <person name="Udall J.A."/>
            <person name="Elzinga D.E."/>
            <person name="Hermansen R.A."/>
            <person name="Bodily P.M."/>
            <person name="Hart A.A."/>
            <person name="Coleman C.E."/>
        </authorList>
    </citation>
    <scope>NUCLEOTIDE SEQUENCE [LARGE SCALE GENOMIC DNA]</scope>
    <source>
        <strain evidence="2 3">CCB06</strain>
        <tissue evidence="2">Mycelium</tissue>
    </source>
</reference>
<dbReference type="EMBL" id="KE747815">
    <property type="protein sequence ID" value="RMZ68376.1"/>
    <property type="molecule type" value="Genomic_DNA"/>
</dbReference>
<dbReference type="OrthoDB" id="3729777at2759"/>
<accession>A0A3M7M1M4</accession>
<protein>
    <submittedName>
        <fullName evidence="2">Uncharacterized protein</fullName>
    </submittedName>
</protein>
<proteinExistence type="predicted"/>
<organism evidence="2 3">
    <name type="scientific">Pyrenophora seminiperda CCB06</name>
    <dbReference type="NCBI Taxonomy" id="1302712"/>
    <lineage>
        <taxon>Eukaryota</taxon>
        <taxon>Fungi</taxon>
        <taxon>Dikarya</taxon>
        <taxon>Ascomycota</taxon>
        <taxon>Pezizomycotina</taxon>
        <taxon>Dothideomycetes</taxon>
        <taxon>Pleosporomycetidae</taxon>
        <taxon>Pleosporales</taxon>
        <taxon>Pleosporineae</taxon>
        <taxon>Pleosporaceae</taxon>
        <taxon>Pyrenophora</taxon>
    </lineage>
</organism>
<keyword evidence="3" id="KW-1185">Reference proteome</keyword>
<evidence type="ECO:0000313" key="3">
    <source>
        <dbReference type="Proteomes" id="UP000265663"/>
    </source>
</evidence>
<evidence type="ECO:0000313" key="2">
    <source>
        <dbReference type="EMBL" id="RMZ68376.1"/>
    </source>
</evidence>
<dbReference type="AlphaFoldDB" id="A0A3M7M1M4"/>